<keyword evidence="1" id="KW-0812">Transmembrane</keyword>
<feature type="transmembrane region" description="Helical" evidence="1">
    <location>
        <begin position="116"/>
        <end position="135"/>
    </location>
</feature>
<protein>
    <recommendedName>
        <fullName evidence="4">DUF2254 domain-containing protein</fullName>
    </recommendedName>
</protein>
<dbReference type="RefSeq" id="WP_036779686.1">
    <property type="nucleotide sequence ID" value="NZ_AVBG01000001.1"/>
</dbReference>
<dbReference type="Pfam" id="PF10011">
    <property type="entry name" value="DUF2254"/>
    <property type="match status" value="1"/>
</dbReference>
<evidence type="ECO:0000313" key="2">
    <source>
        <dbReference type="EMBL" id="KGP93240.1"/>
    </source>
</evidence>
<dbReference type="Proteomes" id="UP000030153">
    <property type="component" value="Unassembled WGS sequence"/>
</dbReference>
<dbReference type="eggNOG" id="COG4325">
    <property type="taxonomic scope" value="Bacteria"/>
</dbReference>
<gene>
    <name evidence="2" type="ORF">N780_13155</name>
</gene>
<sequence length="453" mass="52268">MFYILKRYLTMSKRERKNELQSTLWFMPMWYIIASICLSAITFILDYKLDIASYFPKLVAFSASTTQTLIGSLVGGVLTLSAFTINSILVALTTFSGQFSSKMLLNYISDRNTQHVMGIFNGSFIYVLLNFLYVSNEDVEYLLAIPFLSIATVFLAAITFVYFINHTTTWLQVHNITARMKENSKSIIQSSLMKEIQPFRKDPNESTAQLPSEQGVVVNAESSGYLQLADFQRLIHKAKEDRLIIELHPRIGEFVLCNTPLFSYWGNKENFDKKKYLKLVVLGKKQTEIQDLEYGVNKLAEVAIRALGNDDPLTVTNTLHQITELLQEVGSVTDFSPYLYDEEGNLRLMLCQEDFKYYLHKGFANIREYSHHNVTIITEILSMLSLMAKGMDERFHDDIWEFAFQTVKGLNGCSLFENDCYYLIDNLRLVTKNTRKEDEFEPLKEELLKTIYQ</sequence>
<feature type="transmembrane region" description="Helical" evidence="1">
    <location>
        <begin position="20"/>
        <end position="45"/>
    </location>
</feature>
<accession>A0A0A2VHZ9</accession>
<name>A0A0A2VHZ9_9BACI</name>
<keyword evidence="1" id="KW-1133">Transmembrane helix</keyword>
<keyword evidence="1" id="KW-0472">Membrane</keyword>
<evidence type="ECO:0000313" key="3">
    <source>
        <dbReference type="Proteomes" id="UP000030153"/>
    </source>
</evidence>
<reference evidence="2 3" key="1">
    <citation type="submission" date="2013-08" db="EMBL/GenBank/DDBJ databases">
        <title>Genome of Pontibacillus chungwhensis.</title>
        <authorList>
            <person name="Wang Q."/>
            <person name="Wang G."/>
        </authorList>
    </citation>
    <scope>NUCLEOTIDE SEQUENCE [LARGE SCALE GENOMIC DNA]</scope>
    <source>
        <strain evidence="2 3">BH030062</strain>
    </source>
</reference>
<evidence type="ECO:0000256" key="1">
    <source>
        <dbReference type="SAM" id="Phobius"/>
    </source>
</evidence>
<dbReference type="AlphaFoldDB" id="A0A0A2VHZ9"/>
<proteinExistence type="predicted"/>
<keyword evidence="3" id="KW-1185">Reference proteome</keyword>
<dbReference type="InterPro" id="IPR018723">
    <property type="entry name" value="DUF2254_membrane"/>
</dbReference>
<dbReference type="OrthoDB" id="2955631at2"/>
<organism evidence="2 3">
    <name type="scientific">Pontibacillus chungwhensis BH030062</name>
    <dbReference type="NCBI Taxonomy" id="1385513"/>
    <lineage>
        <taxon>Bacteria</taxon>
        <taxon>Bacillati</taxon>
        <taxon>Bacillota</taxon>
        <taxon>Bacilli</taxon>
        <taxon>Bacillales</taxon>
        <taxon>Bacillaceae</taxon>
        <taxon>Pontibacillus</taxon>
    </lineage>
</organism>
<comment type="caution">
    <text evidence="2">The sequence shown here is derived from an EMBL/GenBank/DDBJ whole genome shotgun (WGS) entry which is preliminary data.</text>
</comment>
<feature type="transmembrane region" description="Helical" evidence="1">
    <location>
        <begin position="141"/>
        <end position="164"/>
    </location>
</feature>
<evidence type="ECO:0008006" key="4">
    <source>
        <dbReference type="Google" id="ProtNLM"/>
    </source>
</evidence>
<dbReference type="STRING" id="1385513.N780_13155"/>
<feature type="transmembrane region" description="Helical" evidence="1">
    <location>
        <begin position="69"/>
        <end position="95"/>
    </location>
</feature>
<dbReference type="EMBL" id="AVBG01000001">
    <property type="protein sequence ID" value="KGP93240.1"/>
    <property type="molecule type" value="Genomic_DNA"/>
</dbReference>